<accession>A0A8J3K0R9</accession>
<proteinExistence type="predicted"/>
<reference evidence="1 2" key="1">
    <citation type="submission" date="2021-01" db="EMBL/GenBank/DDBJ databases">
        <title>Whole genome shotgun sequence of Catellatospora bangladeshensis NBRC 107357.</title>
        <authorList>
            <person name="Komaki H."/>
            <person name="Tamura T."/>
        </authorList>
    </citation>
    <scope>NUCLEOTIDE SEQUENCE [LARGE SCALE GENOMIC DNA]</scope>
    <source>
        <strain evidence="1 2">NBRC 107357</strain>
    </source>
</reference>
<dbReference type="Proteomes" id="UP000601223">
    <property type="component" value="Unassembled WGS sequence"/>
</dbReference>
<sequence length="112" mass="11964">MARTRTGRAIGEIARRAGRGDLTAEQAAALTARLREQQRQAMYRAALDVVAARPVQVRLIGARADVAAVLTALDTVTTLTGVSDPAPARRAPGNVRVYATTLRRRPMTGGTR</sequence>
<dbReference type="RefSeq" id="WP_203757557.1">
    <property type="nucleotide sequence ID" value="NZ_BONF01000075.1"/>
</dbReference>
<evidence type="ECO:0000313" key="2">
    <source>
        <dbReference type="Proteomes" id="UP000601223"/>
    </source>
</evidence>
<organism evidence="1 2">
    <name type="scientific">Catellatospora bangladeshensis</name>
    <dbReference type="NCBI Taxonomy" id="310355"/>
    <lineage>
        <taxon>Bacteria</taxon>
        <taxon>Bacillati</taxon>
        <taxon>Actinomycetota</taxon>
        <taxon>Actinomycetes</taxon>
        <taxon>Micromonosporales</taxon>
        <taxon>Micromonosporaceae</taxon>
        <taxon>Catellatospora</taxon>
    </lineage>
</organism>
<gene>
    <name evidence="1" type="ORF">Cba03nite_78480</name>
</gene>
<comment type="caution">
    <text evidence="1">The sequence shown here is derived from an EMBL/GenBank/DDBJ whole genome shotgun (WGS) entry which is preliminary data.</text>
</comment>
<evidence type="ECO:0000313" key="1">
    <source>
        <dbReference type="EMBL" id="GIF86499.1"/>
    </source>
</evidence>
<keyword evidence="2" id="KW-1185">Reference proteome</keyword>
<name>A0A8J3K0R9_9ACTN</name>
<protein>
    <submittedName>
        <fullName evidence="1">Uncharacterized protein</fullName>
    </submittedName>
</protein>
<dbReference type="AlphaFoldDB" id="A0A8J3K0R9"/>
<dbReference type="EMBL" id="BONF01000075">
    <property type="protein sequence ID" value="GIF86499.1"/>
    <property type="molecule type" value="Genomic_DNA"/>
</dbReference>